<dbReference type="GO" id="GO:0008168">
    <property type="term" value="F:methyltransferase activity"/>
    <property type="evidence" value="ECO:0007669"/>
    <property type="project" value="UniProtKB-KW"/>
</dbReference>
<dbReference type="RefSeq" id="WP_005438891.1">
    <property type="nucleotide sequence ID" value="NZ_CM001466.1"/>
</dbReference>
<proteinExistence type="predicted"/>
<dbReference type="Pfam" id="PF05050">
    <property type="entry name" value="Methyltransf_21"/>
    <property type="match status" value="1"/>
</dbReference>
<evidence type="ECO:0000313" key="2">
    <source>
        <dbReference type="EMBL" id="EHY87760.1"/>
    </source>
</evidence>
<dbReference type="OrthoDB" id="9810122at2"/>
<keyword evidence="2" id="KW-0808">Transferase</keyword>
<feature type="domain" description="Methyltransferase FkbM" evidence="1">
    <location>
        <begin position="56"/>
        <end position="237"/>
    </location>
</feature>
<organism evidence="2 3">
    <name type="scientific">Saccharomonospora azurea NA-128</name>
    <dbReference type="NCBI Taxonomy" id="882081"/>
    <lineage>
        <taxon>Bacteria</taxon>
        <taxon>Bacillati</taxon>
        <taxon>Actinomycetota</taxon>
        <taxon>Actinomycetes</taxon>
        <taxon>Pseudonocardiales</taxon>
        <taxon>Pseudonocardiaceae</taxon>
        <taxon>Saccharomonospora</taxon>
    </lineage>
</organism>
<dbReference type="SUPFAM" id="SSF53335">
    <property type="entry name" value="S-adenosyl-L-methionine-dependent methyltransferases"/>
    <property type="match status" value="1"/>
</dbReference>
<keyword evidence="2" id="KW-0489">Methyltransferase</keyword>
<name>H8GC83_9PSEU</name>
<dbReference type="InterPro" id="IPR052514">
    <property type="entry name" value="SAM-dependent_MTase"/>
</dbReference>
<dbReference type="HOGENOM" id="CLU_063680_0_0_11"/>
<accession>H8GC83</accession>
<dbReference type="Proteomes" id="UP000004705">
    <property type="component" value="Chromosome"/>
</dbReference>
<evidence type="ECO:0000313" key="3">
    <source>
        <dbReference type="Proteomes" id="UP000004705"/>
    </source>
</evidence>
<gene>
    <name evidence="2" type="ORF">SacazDRAFT_00812</name>
</gene>
<evidence type="ECO:0000259" key="1">
    <source>
        <dbReference type="Pfam" id="PF05050"/>
    </source>
</evidence>
<dbReference type="EMBL" id="CM001466">
    <property type="protein sequence ID" value="EHY87760.1"/>
    <property type="molecule type" value="Genomic_DNA"/>
</dbReference>
<dbReference type="PANTHER" id="PTHR34203">
    <property type="entry name" value="METHYLTRANSFERASE, FKBM FAMILY PROTEIN"/>
    <property type="match status" value="1"/>
</dbReference>
<dbReference type="InterPro" id="IPR006342">
    <property type="entry name" value="FkbM_mtfrase"/>
</dbReference>
<sequence>MTEVQTVRLPDGKDYYIPAHDYEQYSEIEFIYSEVWNSRDYLSHGIELRPGAVVVDAGAHVGLFTLFVKHLVPDARVLAFEPVPVTRHALLKNLQAHGGDGVSVHPVGLGERREENVVFTCYPRIPANSTRYPAEKRLSQQLAEPLFGRQGWEEAERQLQGYEVSATVERLSDVLARRPDIDTIDLLKVDVEGAELDVLAGIDDSDWPRIRQAVVEVQDLDGRRLDAVVSVLARHGFTTQTVGSAEIPAELRYFLVYATRV</sequence>
<protein>
    <submittedName>
        <fullName evidence="2">Methyltransferase, FkbM family</fullName>
    </submittedName>
</protein>
<dbReference type="Gene3D" id="3.40.50.150">
    <property type="entry name" value="Vaccinia Virus protein VP39"/>
    <property type="match status" value="1"/>
</dbReference>
<dbReference type="InterPro" id="IPR029063">
    <property type="entry name" value="SAM-dependent_MTases_sf"/>
</dbReference>
<dbReference type="AlphaFoldDB" id="H8GC83"/>
<dbReference type="PANTHER" id="PTHR34203:SF13">
    <property type="entry name" value="EXPRESSED PROTEIN"/>
    <property type="match status" value="1"/>
</dbReference>
<reference evidence="2 3" key="1">
    <citation type="journal article" date="2012" name="Stand. Genomic Sci.">
        <title>Genome sequence of the soil bacterium Saccharomonospora azurea type strain (NA-128(T)).</title>
        <authorList>
            <person name="Klenk H.P."/>
            <person name="Held B."/>
            <person name="Lucas S."/>
            <person name="Lapidus A."/>
            <person name="Copeland A."/>
            <person name="Hammon N."/>
            <person name="Pitluck S."/>
            <person name="Goodwin L.A."/>
            <person name="Han C."/>
            <person name="Tapia R."/>
            <person name="Brambilla E.M."/>
            <person name="Potter G."/>
            <person name="Land M."/>
            <person name="Ivanova N."/>
            <person name="Rohde M."/>
            <person name="Goker M."/>
            <person name="Detter J.C."/>
            <person name="Kyrpides N.C."/>
            <person name="Woyke T."/>
        </authorList>
    </citation>
    <scope>NUCLEOTIDE SEQUENCE [LARGE SCALE GENOMIC DNA]</scope>
    <source>
        <strain evidence="2 3">NA-128</strain>
    </source>
</reference>
<dbReference type="GO" id="GO:0032259">
    <property type="term" value="P:methylation"/>
    <property type="evidence" value="ECO:0007669"/>
    <property type="project" value="UniProtKB-KW"/>
</dbReference>
<keyword evidence="3" id="KW-1185">Reference proteome</keyword>
<dbReference type="NCBIfam" id="TIGR01444">
    <property type="entry name" value="fkbM_fam"/>
    <property type="match status" value="1"/>
</dbReference>